<sequence length="821" mass="90736">MWLRSILQILQSHDPPNVLKMTCHVCRDLLKTVSVFTSLGREITAIIPQILTAVIAASQQWRDDSFIVINSCIRYYSGTCGTFRETIYCWALLARCGTGGNQGIKYTEGWSTQCSKVISTLEHVAFLLYRDINDGNLTPSLPSISVISTQCSKVISTLEHVAFLLYRDINDDFISSRHLQSSIPLGQIPSTVSDKLPILTTRFETLTRCLVKLIRFKTLLLPYSKQIISMYVTELIWSHSSSDYGQLKLYSSLRGSVYTGLTRWFQHCKCLIETVNEEDNLLSEILHDCRPHVDNVKVRYYFAVGLIYTMSRPHIDECQGEILHDCRPHIDERQGEILHDCRPHIDECQGEILYDCRPHIDECQGEILHDCRQHIDNVKINSKISNVKSGSDPPPAKKKKKGGYQELSMGISSQRKVDPVADHKLTTLSLEALYQWIVSAGTQMKEKTYVTIMDFIINTSIKVSQNKQDPGIPYGESHCRLQLLHCLKALTMVPHPKVVCPVQCVISILKTASCDTCTQVSTFCSETLRYLDVIIHPRAPYFTKPKTINEEQSDKVHAQTSGPYHIFSQQSVPMSSLFVGQNWNQPQSSKEDQEMQVDSPIPLSSKANTISNSDSDLDDSSDSDSDNTEVSNTVQYSGENSTENAASSSVTAVSDTSKVVASDNMGDIGVSNTGKAIVQDSIDQDIIVRRGSIVLGVGEQLVDSEEISPKESGDAGSSSCITTKTTGEKTPVQHEDSCTTQSDRITSTEEGLGGDADCSDVLEERTDNGAPYSGSVDITEGESVKSSNVDKSGAGQGCMEKTEVDSMLSAFMDVDAEGTGD</sequence>
<keyword evidence="7" id="KW-1185">Reference proteome</keyword>
<dbReference type="GO" id="GO:0006364">
    <property type="term" value="P:rRNA processing"/>
    <property type="evidence" value="ECO:0007669"/>
    <property type="project" value="TreeGrafter"/>
</dbReference>
<evidence type="ECO:0000256" key="2">
    <source>
        <dbReference type="ARBA" id="ARBA00010511"/>
    </source>
</evidence>
<feature type="compositionally biased region" description="Polar residues" evidence="4">
    <location>
        <begin position="738"/>
        <end position="749"/>
    </location>
</feature>
<comment type="caution">
    <text evidence="6">The sequence shown here is derived from an EMBL/GenBank/DDBJ whole genome shotgun (WGS) entry which is preliminary data.</text>
</comment>
<evidence type="ECO:0000313" key="7">
    <source>
        <dbReference type="Proteomes" id="UP001186944"/>
    </source>
</evidence>
<feature type="compositionally biased region" description="Polar residues" evidence="4">
    <location>
        <begin position="715"/>
        <end position="725"/>
    </location>
</feature>
<dbReference type="Proteomes" id="UP001186944">
    <property type="component" value="Unassembled WGS sequence"/>
</dbReference>
<reference evidence="6" key="1">
    <citation type="submission" date="2019-08" db="EMBL/GenBank/DDBJ databases">
        <title>The improved chromosome-level genome for the pearl oyster Pinctada fucata martensii using PacBio sequencing and Hi-C.</title>
        <authorList>
            <person name="Zheng Z."/>
        </authorList>
    </citation>
    <scope>NUCLEOTIDE SEQUENCE</scope>
    <source>
        <strain evidence="6">ZZ-2019</strain>
        <tissue evidence="6">Adductor muscle</tissue>
    </source>
</reference>
<dbReference type="PANTHER" id="PTHR34105:SF1">
    <property type="entry name" value="PROLINE-, GLUTAMIC ACID- AND LEUCINE-RICH PROTEIN 1"/>
    <property type="match status" value="1"/>
</dbReference>
<keyword evidence="3" id="KW-0539">Nucleus</keyword>
<protein>
    <recommendedName>
        <fullName evidence="5">Pre-rRNA-processing protein RIX1 N-terminal domain-containing protein</fullName>
    </recommendedName>
</protein>
<feature type="compositionally biased region" description="Acidic residues" evidence="4">
    <location>
        <begin position="615"/>
        <end position="627"/>
    </location>
</feature>
<evidence type="ECO:0000256" key="1">
    <source>
        <dbReference type="ARBA" id="ARBA00004123"/>
    </source>
</evidence>
<evidence type="ECO:0000256" key="3">
    <source>
        <dbReference type="ARBA" id="ARBA00023242"/>
    </source>
</evidence>
<comment type="subcellular location">
    <subcellularLocation>
        <location evidence="1">Nucleus</location>
    </subcellularLocation>
</comment>
<feature type="region of interest" description="Disordered" evidence="4">
    <location>
        <begin position="705"/>
        <end position="797"/>
    </location>
</feature>
<dbReference type="EMBL" id="VSWD01000008">
    <property type="protein sequence ID" value="KAK3095324.1"/>
    <property type="molecule type" value="Genomic_DNA"/>
</dbReference>
<dbReference type="InterPro" id="IPR012583">
    <property type="entry name" value="RIX1_N"/>
</dbReference>
<name>A0AA89BYM2_PINIB</name>
<dbReference type="Pfam" id="PF08167">
    <property type="entry name" value="RIX1"/>
    <property type="match status" value="1"/>
</dbReference>
<dbReference type="GO" id="GO:0005634">
    <property type="term" value="C:nucleus"/>
    <property type="evidence" value="ECO:0007669"/>
    <property type="project" value="UniProtKB-SubCell"/>
</dbReference>
<feature type="compositionally biased region" description="Polar residues" evidence="4">
    <location>
        <begin position="628"/>
        <end position="644"/>
    </location>
</feature>
<gene>
    <name evidence="6" type="ORF">FSP39_013222</name>
</gene>
<evidence type="ECO:0000256" key="4">
    <source>
        <dbReference type="SAM" id="MobiDB-lite"/>
    </source>
</evidence>
<accession>A0AA89BYM2</accession>
<evidence type="ECO:0000259" key="5">
    <source>
        <dbReference type="Pfam" id="PF08167"/>
    </source>
</evidence>
<evidence type="ECO:0000313" key="6">
    <source>
        <dbReference type="EMBL" id="KAK3095324.1"/>
    </source>
</evidence>
<dbReference type="AlphaFoldDB" id="A0AA89BYM2"/>
<proteinExistence type="inferred from homology"/>
<feature type="domain" description="Pre-rRNA-processing protein RIX1 N-terminal" evidence="5">
    <location>
        <begin position="2"/>
        <end position="87"/>
    </location>
</feature>
<organism evidence="6 7">
    <name type="scientific">Pinctada imbricata</name>
    <name type="common">Atlantic pearl-oyster</name>
    <name type="synonym">Pinctada martensii</name>
    <dbReference type="NCBI Taxonomy" id="66713"/>
    <lineage>
        <taxon>Eukaryota</taxon>
        <taxon>Metazoa</taxon>
        <taxon>Spiralia</taxon>
        <taxon>Lophotrochozoa</taxon>
        <taxon>Mollusca</taxon>
        <taxon>Bivalvia</taxon>
        <taxon>Autobranchia</taxon>
        <taxon>Pteriomorphia</taxon>
        <taxon>Pterioida</taxon>
        <taxon>Pterioidea</taxon>
        <taxon>Pteriidae</taxon>
        <taxon>Pinctada</taxon>
    </lineage>
</organism>
<comment type="similarity">
    <text evidence="2">Belongs to the RIX1/PELP1 family.</text>
</comment>
<feature type="region of interest" description="Disordered" evidence="4">
    <location>
        <begin position="383"/>
        <end position="403"/>
    </location>
</feature>
<feature type="compositionally biased region" description="Low complexity" evidence="4">
    <location>
        <begin position="645"/>
        <end position="654"/>
    </location>
</feature>
<feature type="region of interest" description="Disordered" evidence="4">
    <location>
        <begin position="580"/>
        <end position="654"/>
    </location>
</feature>
<dbReference type="PANTHER" id="PTHR34105">
    <property type="entry name" value="PROLINE-, GLUTAMIC ACID- AND LEUCINE-RICH PROTEIN 1"/>
    <property type="match status" value="1"/>
</dbReference>